<organism evidence="1 2">
    <name type="scientific">Triparma laevis f. longispina</name>
    <dbReference type="NCBI Taxonomy" id="1714387"/>
    <lineage>
        <taxon>Eukaryota</taxon>
        <taxon>Sar</taxon>
        <taxon>Stramenopiles</taxon>
        <taxon>Ochrophyta</taxon>
        <taxon>Bolidophyceae</taxon>
        <taxon>Parmales</taxon>
        <taxon>Triparmaceae</taxon>
        <taxon>Triparma</taxon>
    </lineage>
</organism>
<proteinExistence type="predicted"/>
<name>A0A9W7FS79_9STRA</name>
<dbReference type="EMBL" id="BRXW01000289">
    <property type="protein sequence ID" value="GMI17382.1"/>
    <property type="molecule type" value="Genomic_DNA"/>
</dbReference>
<dbReference type="AlphaFoldDB" id="A0A9W7FS79"/>
<keyword evidence="2" id="KW-1185">Reference proteome</keyword>
<evidence type="ECO:0000313" key="1">
    <source>
        <dbReference type="EMBL" id="GMI17382.1"/>
    </source>
</evidence>
<sequence>MNFLASRIREGHAVSGNQTVQSAGTIWRVNAVSQSRNQELLSTNACQCEKKSIMLELSPDVFRTSLITPVPEGLAGDTCFVEYIGDNDFWMQCLSRTLPSGRIIRIDTNNGAMLNGGTGFTHLNMDNRNNHINNLAQVNEAQARHLLVTFQE</sequence>
<accession>A0A9W7FS79</accession>
<dbReference type="OrthoDB" id="10473850at2759"/>
<gene>
    <name evidence="1" type="ORF">TrLO_g9367</name>
</gene>
<dbReference type="Proteomes" id="UP001165122">
    <property type="component" value="Unassembled WGS sequence"/>
</dbReference>
<protein>
    <submittedName>
        <fullName evidence="1">Uncharacterized protein</fullName>
    </submittedName>
</protein>
<evidence type="ECO:0000313" key="2">
    <source>
        <dbReference type="Proteomes" id="UP001165122"/>
    </source>
</evidence>
<reference evidence="2" key="1">
    <citation type="journal article" date="2023" name="Commun. Biol.">
        <title>Genome analysis of Parmales, the sister group of diatoms, reveals the evolutionary specialization of diatoms from phago-mixotrophs to photoautotrophs.</title>
        <authorList>
            <person name="Ban H."/>
            <person name="Sato S."/>
            <person name="Yoshikawa S."/>
            <person name="Yamada K."/>
            <person name="Nakamura Y."/>
            <person name="Ichinomiya M."/>
            <person name="Sato N."/>
            <person name="Blanc-Mathieu R."/>
            <person name="Endo H."/>
            <person name="Kuwata A."/>
            <person name="Ogata H."/>
        </authorList>
    </citation>
    <scope>NUCLEOTIDE SEQUENCE [LARGE SCALE GENOMIC DNA]</scope>
    <source>
        <strain evidence="2">NIES 3700</strain>
    </source>
</reference>
<comment type="caution">
    <text evidence="1">The sequence shown here is derived from an EMBL/GenBank/DDBJ whole genome shotgun (WGS) entry which is preliminary data.</text>
</comment>